<feature type="region of interest" description="Disordered" evidence="1">
    <location>
        <begin position="105"/>
        <end position="189"/>
    </location>
</feature>
<dbReference type="PANTHER" id="PTHR33095">
    <property type="entry name" value="OS07G0619500 PROTEIN"/>
    <property type="match status" value="1"/>
</dbReference>
<feature type="compositionally biased region" description="Acidic residues" evidence="1">
    <location>
        <begin position="159"/>
        <end position="170"/>
    </location>
</feature>
<dbReference type="AlphaFoldDB" id="A0AAN9MX44"/>
<protein>
    <submittedName>
        <fullName evidence="2">Uncharacterized protein</fullName>
    </submittedName>
</protein>
<sequence length="343" mass="38367">MEVVLPVIDFDFNFDSNCSSPYITAPSSPQRFGNFFFSAPTSPTRPSSPVSSVSSVPFHRELKPALPKPNATHHHHLDHDHDFEFNFSSHLQTPSLSAADELFDGGKIRPLKPPPRLQPSPATSPRSKISLGKKTVQEAIFPEEKRDLELDPFAGGSREEEEEEEEEEQEEKEKRGRKKVLSSGRKGSRSLSPLRISDIVCDSEEKGVSSSTSNTKPFFFSSIPFTKGYRKWKLRDFLLFRSASEGRATDKDPLRKYVTLSKKGGDEDVRNSSFRSTESSGSVSTRRGPVSAHELHYTLNRAASEEMKKKTFLPYKQGLLGCLGFNPRLHHHISKGIGSFTPS</sequence>
<evidence type="ECO:0000313" key="2">
    <source>
        <dbReference type="EMBL" id="KAK7362665.1"/>
    </source>
</evidence>
<organism evidence="2 3">
    <name type="scientific">Canavalia gladiata</name>
    <name type="common">Sword bean</name>
    <name type="synonym">Dolichos gladiatus</name>
    <dbReference type="NCBI Taxonomy" id="3824"/>
    <lineage>
        <taxon>Eukaryota</taxon>
        <taxon>Viridiplantae</taxon>
        <taxon>Streptophyta</taxon>
        <taxon>Embryophyta</taxon>
        <taxon>Tracheophyta</taxon>
        <taxon>Spermatophyta</taxon>
        <taxon>Magnoliopsida</taxon>
        <taxon>eudicotyledons</taxon>
        <taxon>Gunneridae</taxon>
        <taxon>Pentapetalae</taxon>
        <taxon>rosids</taxon>
        <taxon>fabids</taxon>
        <taxon>Fabales</taxon>
        <taxon>Fabaceae</taxon>
        <taxon>Papilionoideae</taxon>
        <taxon>50 kb inversion clade</taxon>
        <taxon>NPAAA clade</taxon>
        <taxon>indigoferoid/millettioid clade</taxon>
        <taxon>Phaseoleae</taxon>
        <taxon>Canavalia</taxon>
    </lineage>
</organism>
<gene>
    <name evidence="2" type="ORF">VNO77_04784</name>
</gene>
<proteinExistence type="predicted"/>
<dbReference type="Pfam" id="PF07816">
    <property type="entry name" value="DUF1645"/>
    <property type="match status" value="1"/>
</dbReference>
<reference evidence="2 3" key="1">
    <citation type="submission" date="2024-01" db="EMBL/GenBank/DDBJ databases">
        <title>The genomes of 5 underutilized Papilionoideae crops provide insights into root nodulation and disease resistanc.</title>
        <authorList>
            <person name="Jiang F."/>
        </authorList>
    </citation>
    <scope>NUCLEOTIDE SEQUENCE [LARGE SCALE GENOMIC DNA]</scope>
    <source>
        <strain evidence="2">LVBAO_FW01</strain>
        <tissue evidence="2">Leaves</tissue>
    </source>
</reference>
<dbReference type="EMBL" id="JAYMYQ010000001">
    <property type="protein sequence ID" value="KAK7362665.1"/>
    <property type="molecule type" value="Genomic_DNA"/>
</dbReference>
<dbReference type="Proteomes" id="UP001367508">
    <property type="component" value="Unassembled WGS sequence"/>
</dbReference>
<evidence type="ECO:0000256" key="1">
    <source>
        <dbReference type="SAM" id="MobiDB-lite"/>
    </source>
</evidence>
<keyword evidence="3" id="KW-1185">Reference proteome</keyword>
<feature type="region of interest" description="Disordered" evidence="1">
    <location>
        <begin position="264"/>
        <end position="290"/>
    </location>
</feature>
<dbReference type="InterPro" id="IPR012442">
    <property type="entry name" value="DUF1645_plant"/>
</dbReference>
<feature type="compositionally biased region" description="Polar residues" evidence="1">
    <location>
        <begin position="271"/>
        <end position="285"/>
    </location>
</feature>
<dbReference type="PANTHER" id="PTHR33095:SF81">
    <property type="entry name" value="OS07G0619500 PROTEIN"/>
    <property type="match status" value="1"/>
</dbReference>
<evidence type="ECO:0000313" key="3">
    <source>
        <dbReference type="Proteomes" id="UP001367508"/>
    </source>
</evidence>
<comment type="caution">
    <text evidence="2">The sequence shown here is derived from an EMBL/GenBank/DDBJ whole genome shotgun (WGS) entry which is preliminary data.</text>
</comment>
<name>A0AAN9MX44_CANGL</name>
<accession>A0AAN9MX44</accession>